<dbReference type="GO" id="GO:0016477">
    <property type="term" value="P:cell migration"/>
    <property type="evidence" value="ECO:0007669"/>
    <property type="project" value="TreeGrafter"/>
</dbReference>
<dbReference type="GO" id="GO:0005524">
    <property type="term" value="F:ATP binding"/>
    <property type="evidence" value="ECO:0007669"/>
    <property type="project" value="UniProtKB-KW"/>
</dbReference>
<comment type="pathway">
    <text evidence="1">Phospholipid metabolism; phosphatidylinositol phosphate biosynthesis.</text>
</comment>
<dbReference type="Gene3D" id="2.60.40.150">
    <property type="entry name" value="C2 domain"/>
    <property type="match status" value="1"/>
</dbReference>
<dbReference type="SUPFAM" id="SSF54236">
    <property type="entry name" value="Ubiquitin-like"/>
    <property type="match status" value="1"/>
</dbReference>
<dbReference type="GO" id="GO:0005886">
    <property type="term" value="C:plasma membrane"/>
    <property type="evidence" value="ECO:0007669"/>
    <property type="project" value="TreeGrafter"/>
</dbReference>
<dbReference type="Gene3D" id="3.10.20.770">
    <property type="match status" value="1"/>
</dbReference>
<feature type="domain" description="PI3K-RBD" evidence="12">
    <location>
        <begin position="184"/>
        <end position="275"/>
    </location>
</feature>
<dbReference type="PROSITE" id="PS51544">
    <property type="entry name" value="PI3K_ABD"/>
    <property type="match status" value="1"/>
</dbReference>
<dbReference type="SUPFAM" id="SSF49562">
    <property type="entry name" value="C2 domain (Calcium/lipid-binding domain, CaLB)"/>
    <property type="match status" value="1"/>
</dbReference>
<keyword evidence="6 14" id="KW-0418">Kinase</keyword>
<dbReference type="InterPro" id="IPR015433">
    <property type="entry name" value="PI3/4_kinase"/>
</dbReference>
<accession>A0A8X7X2B5</accession>
<dbReference type="SMART" id="SM00142">
    <property type="entry name" value="PI3K_C2"/>
    <property type="match status" value="1"/>
</dbReference>
<dbReference type="Pfam" id="PF00794">
    <property type="entry name" value="PI3K_rbd"/>
    <property type="match status" value="1"/>
</dbReference>
<comment type="similarity">
    <text evidence="2">Belongs to the PI3/PI4-kinase family. Type III PI4K subfamily.</text>
</comment>
<dbReference type="Pfam" id="PF00454">
    <property type="entry name" value="PI3_PI4_kinase"/>
    <property type="match status" value="1"/>
</dbReference>
<feature type="domain" description="PIK helical" evidence="11">
    <location>
        <begin position="366"/>
        <end position="543"/>
    </location>
</feature>
<organism evidence="14 15">
    <name type="scientific">Polypterus senegalus</name>
    <name type="common">Senegal bichir</name>
    <dbReference type="NCBI Taxonomy" id="55291"/>
    <lineage>
        <taxon>Eukaryota</taxon>
        <taxon>Metazoa</taxon>
        <taxon>Chordata</taxon>
        <taxon>Craniata</taxon>
        <taxon>Vertebrata</taxon>
        <taxon>Euteleostomi</taxon>
        <taxon>Actinopterygii</taxon>
        <taxon>Polypteriformes</taxon>
        <taxon>Polypteridae</taxon>
        <taxon>Polypterus</taxon>
    </lineage>
</organism>
<dbReference type="PROSITE" id="PS51547">
    <property type="entry name" value="C2_PI3K"/>
    <property type="match status" value="1"/>
</dbReference>
<dbReference type="PROSITE" id="PS00915">
    <property type="entry name" value="PI3_4_KINASE_1"/>
    <property type="match status" value="1"/>
</dbReference>
<feature type="non-terminal residue" evidence="14">
    <location>
        <position position="732"/>
    </location>
</feature>
<dbReference type="AlphaFoldDB" id="A0A8X7X2B5"/>
<evidence type="ECO:0000256" key="7">
    <source>
        <dbReference type="ARBA" id="ARBA00022840"/>
    </source>
</evidence>
<dbReference type="GO" id="GO:0035005">
    <property type="term" value="F:1-phosphatidylinositol-4-phosphate 3-kinase activity"/>
    <property type="evidence" value="ECO:0007669"/>
    <property type="project" value="TreeGrafter"/>
</dbReference>
<dbReference type="FunFam" id="3.30.1010.10:FF:000005">
    <property type="entry name" value="Phosphatidylinositol 4,5-bisphosphate 3-kinase catalytic subunit beta"/>
    <property type="match status" value="1"/>
</dbReference>
<evidence type="ECO:0000313" key="14">
    <source>
        <dbReference type="EMBL" id="KAG2459649.1"/>
    </source>
</evidence>
<dbReference type="InterPro" id="IPR003113">
    <property type="entry name" value="PI3K_ABD"/>
</dbReference>
<dbReference type="GO" id="GO:0048015">
    <property type="term" value="P:phosphatidylinositol-mediated signaling"/>
    <property type="evidence" value="ECO:0007669"/>
    <property type="project" value="TreeGrafter"/>
</dbReference>
<comment type="catalytic activity">
    <reaction evidence="8">
        <text>a 1,2-diacyl-sn-glycero-3-phospho-(1D-myo-inositol-4,5-bisphosphate) + ATP = a 1,2-diacyl-sn-glycero-3-phospho-(1D-myo-inositol-3,4,5-trisphosphate) + ADP + H(+)</text>
        <dbReference type="Rhea" id="RHEA:21292"/>
        <dbReference type="ChEBI" id="CHEBI:15378"/>
        <dbReference type="ChEBI" id="CHEBI:30616"/>
        <dbReference type="ChEBI" id="CHEBI:57836"/>
        <dbReference type="ChEBI" id="CHEBI:58456"/>
        <dbReference type="ChEBI" id="CHEBI:456216"/>
        <dbReference type="EC" id="2.7.1.153"/>
    </reaction>
    <physiologicalReaction direction="left-to-right" evidence="8">
        <dbReference type="Rhea" id="RHEA:21293"/>
    </physiologicalReaction>
</comment>
<dbReference type="PROSITE" id="PS50290">
    <property type="entry name" value="PI3_4_KINASE_3"/>
    <property type="match status" value="1"/>
</dbReference>
<feature type="non-terminal residue" evidence="14">
    <location>
        <position position="1"/>
    </location>
</feature>
<dbReference type="GO" id="GO:0005942">
    <property type="term" value="C:phosphatidylinositol 3-kinase complex"/>
    <property type="evidence" value="ECO:0007669"/>
    <property type="project" value="TreeGrafter"/>
</dbReference>
<feature type="domain" description="C2 PI3K-type" evidence="13">
    <location>
        <begin position="264"/>
        <end position="457"/>
    </location>
</feature>
<dbReference type="CDD" id="cd00872">
    <property type="entry name" value="PI3Ka_I"/>
    <property type="match status" value="1"/>
</dbReference>
<dbReference type="GO" id="GO:0016303">
    <property type="term" value="F:1-phosphatidylinositol-3-kinase activity"/>
    <property type="evidence" value="ECO:0007669"/>
    <property type="project" value="TreeGrafter"/>
</dbReference>
<dbReference type="InterPro" id="IPR011009">
    <property type="entry name" value="Kinase-like_dom_sf"/>
</dbReference>
<dbReference type="PROSITE" id="PS51545">
    <property type="entry name" value="PIK_HELICAL"/>
    <property type="match status" value="1"/>
</dbReference>
<dbReference type="GO" id="GO:0005737">
    <property type="term" value="C:cytoplasm"/>
    <property type="evidence" value="ECO:0007669"/>
    <property type="project" value="TreeGrafter"/>
</dbReference>
<dbReference type="InterPro" id="IPR035892">
    <property type="entry name" value="C2_domain_sf"/>
</dbReference>
<evidence type="ECO:0000259" key="13">
    <source>
        <dbReference type="PROSITE" id="PS51547"/>
    </source>
</evidence>
<keyword evidence="4" id="KW-0808">Transferase</keyword>
<gene>
    <name evidence="14" type="primary">Pik3cd_1</name>
    <name evidence="14" type="ORF">GTO96_0018912</name>
</gene>
<evidence type="ECO:0000259" key="11">
    <source>
        <dbReference type="PROSITE" id="PS51545"/>
    </source>
</evidence>
<dbReference type="Pfam" id="PF00792">
    <property type="entry name" value="PI3K_C2"/>
    <property type="match status" value="1"/>
</dbReference>
<dbReference type="InterPro" id="IPR000403">
    <property type="entry name" value="PI3/4_kinase_cat_dom"/>
</dbReference>
<dbReference type="PROSITE" id="PS51546">
    <property type="entry name" value="PI3K_RBD"/>
    <property type="match status" value="1"/>
</dbReference>
<dbReference type="PANTHER" id="PTHR10048">
    <property type="entry name" value="PHOSPHATIDYLINOSITOL KINASE"/>
    <property type="match status" value="1"/>
</dbReference>
<comment type="caution">
    <text evidence="14">The sequence shown here is derived from an EMBL/GenBank/DDBJ whole genome shotgun (WGS) entry which is preliminary data.</text>
</comment>
<dbReference type="InterPro" id="IPR001263">
    <property type="entry name" value="PI3K_accessory_dom"/>
</dbReference>
<name>A0A8X7X2B5_POLSE</name>
<evidence type="ECO:0000256" key="2">
    <source>
        <dbReference type="ARBA" id="ARBA00006209"/>
    </source>
</evidence>
<dbReference type="GO" id="GO:0046934">
    <property type="term" value="F:1-phosphatidylinositol-4,5-bisphosphate 3-kinase activity"/>
    <property type="evidence" value="ECO:0007669"/>
    <property type="project" value="UniProtKB-EC"/>
</dbReference>
<dbReference type="Pfam" id="PF02192">
    <property type="entry name" value="PI3K_p85B"/>
    <property type="match status" value="1"/>
</dbReference>
<feature type="domain" description="PI3K-ABD" evidence="10">
    <location>
        <begin position="12"/>
        <end position="101"/>
    </location>
</feature>
<dbReference type="InterPro" id="IPR042236">
    <property type="entry name" value="PI3K_accessory_sf"/>
</dbReference>
<dbReference type="Gene3D" id="3.30.1010.10">
    <property type="entry name" value="Phosphatidylinositol 3-kinase Catalytic Subunit, Chain A, domain 4"/>
    <property type="match status" value="1"/>
</dbReference>
<feature type="domain" description="PI3K/PI4K catalytic" evidence="9">
    <location>
        <begin position="614"/>
        <end position="732"/>
    </location>
</feature>
<sequence>MYFILENWEEEASQDVQIDFLLPTGIYLNLSVSRNSTIEAIKEIVWNKAKTEPLFCALNDPDNYVFMCINHTAEREEIEDEQRRLCDVRPFFCVLQLVGREGNRIEKQINSQISLLIGKGLHEFHSLKNLEVNDFRTKIRPFCEEKAMDRQRLTWYPWMMCNYPFELEPYPKLPETGVLKSRSSKKFMVNVKFENSDESFTLQISPQDVPLTLMQSALKKRAMVFREPKQDKVTDYVLKVNGRLEFIYGDYPLYQFKQDMSFTIEEPFQIHLLQASKVNVDDGMTLIVQAGLFHGSEMLCKTVTSNDVQFSSEPAWDNKLVFDINVSDLPRMTRLCFALFGAVERTKKPRSTKKKLKKAIIQMGMNGKVSRASPEELQKLKEVLENKNYTEFFEDDKELLWKLRSEIRELYPENLAKLLSITKWNKQEDVAQMIYLLQNWPDLPPLHALELLDYTFPDRSVRAFTIRCLRKLSDDELFQYLLQLVQVLKYESYLDGDLTRFLLERALANRKIGHFLFWHLRSEMHVPSVSFRFGLILEAYCRGSTPHMKILAKQNEALNKMKSLTDFVKSSSQKTTKNITKEVMQFYMKQDAYLEALKDLVNPLNPNLILSDLSVEKCKFMDSKMKPLWLVYSDSFQSGSIGIIFKNGDDLRQDMLTLQMIKLMDVLWKQEGLDLRMIPYGCLSTGYKTGLIEVVSDSDTIANIQLNKSNMAATAAFNKDALLNWLKSKNPG</sequence>
<dbReference type="SMART" id="SM00144">
    <property type="entry name" value="PI3K_rbd"/>
    <property type="match status" value="1"/>
</dbReference>
<evidence type="ECO:0000256" key="3">
    <source>
        <dbReference type="ARBA" id="ARBA00012010"/>
    </source>
</evidence>
<dbReference type="SMART" id="SM00143">
    <property type="entry name" value="PI3K_p85B"/>
    <property type="match status" value="1"/>
</dbReference>
<dbReference type="InterPro" id="IPR029071">
    <property type="entry name" value="Ubiquitin-like_domsf"/>
</dbReference>
<evidence type="ECO:0000259" key="9">
    <source>
        <dbReference type="PROSITE" id="PS50290"/>
    </source>
</evidence>
<proteinExistence type="inferred from homology"/>
<evidence type="ECO:0000256" key="8">
    <source>
        <dbReference type="ARBA" id="ARBA00023981"/>
    </source>
</evidence>
<dbReference type="EMBL" id="JAATIS010005477">
    <property type="protein sequence ID" value="KAG2459649.1"/>
    <property type="molecule type" value="Genomic_DNA"/>
</dbReference>
<dbReference type="InterPro" id="IPR016024">
    <property type="entry name" value="ARM-type_fold"/>
</dbReference>
<dbReference type="InterPro" id="IPR002420">
    <property type="entry name" value="PI3K-type_C2_dom"/>
</dbReference>
<evidence type="ECO:0000259" key="10">
    <source>
        <dbReference type="PROSITE" id="PS51544"/>
    </source>
</evidence>
<dbReference type="SUPFAM" id="SSF56112">
    <property type="entry name" value="Protein kinase-like (PK-like)"/>
    <property type="match status" value="1"/>
</dbReference>
<evidence type="ECO:0000256" key="1">
    <source>
        <dbReference type="ARBA" id="ARBA00004805"/>
    </source>
</evidence>
<evidence type="ECO:0000256" key="4">
    <source>
        <dbReference type="ARBA" id="ARBA00022679"/>
    </source>
</evidence>
<evidence type="ECO:0000259" key="12">
    <source>
        <dbReference type="PROSITE" id="PS51546"/>
    </source>
</evidence>
<reference evidence="14 15" key="1">
    <citation type="journal article" date="2021" name="Cell">
        <title>Tracing the genetic footprints of vertebrate landing in non-teleost ray-finned fishes.</title>
        <authorList>
            <person name="Bi X."/>
            <person name="Wang K."/>
            <person name="Yang L."/>
            <person name="Pan H."/>
            <person name="Jiang H."/>
            <person name="Wei Q."/>
            <person name="Fang M."/>
            <person name="Yu H."/>
            <person name="Zhu C."/>
            <person name="Cai Y."/>
            <person name="He Y."/>
            <person name="Gan X."/>
            <person name="Zeng H."/>
            <person name="Yu D."/>
            <person name="Zhu Y."/>
            <person name="Jiang H."/>
            <person name="Qiu Q."/>
            <person name="Yang H."/>
            <person name="Zhang Y.E."/>
            <person name="Wang W."/>
            <person name="Zhu M."/>
            <person name="He S."/>
            <person name="Zhang G."/>
        </authorList>
    </citation>
    <scope>NUCLEOTIDE SEQUENCE [LARGE SCALE GENOMIC DNA]</scope>
    <source>
        <strain evidence="14">Bchr_013</strain>
    </source>
</reference>
<dbReference type="Proteomes" id="UP000886611">
    <property type="component" value="Unassembled WGS sequence"/>
</dbReference>
<keyword evidence="15" id="KW-1185">Reference proteome</keyword>
<dbReference type="EC" id="2.7.1.153" evidence="3"/>
<dbReference type="InterPro" id="IPR000341">
    <property type="entry name" value="PI3K_Ras-bd_dom"/>
</dbReference>
<evidence type="ECO:0000256" key="5">
    <source>
        <dbReference type="ARBA" id="ARBA00022741"/>
    </source>
</evidence>
<dbReference type="GO" id="GO:0043491">
    <property type="term" value="P:phosphatidylinositol 3-kinase/protein kinase B signal transduction"/>
    <property type="evidence" value="ECO:0007669"/>
    <property type="project" value="TreeGrafter"/>
</dbReference>
<evidence type="ECO:0000313" key="15">
    <source>
        <dbReference type="Proteomes" id="UP000886611"/>
    </source>
</evidence>
<keyword evidence="5" id="KW-0547">Nucleotide-binding</keyword>
<evidence type="ECO:0000256" key="6">
    <source>
        <dbReference type="ARBA" id="ARBA00022777"/>
    </source>
</evidence>
<dbReference type="PANTHER" id="PTHR10048:SF35">
    <property type="entry name" value="PHOSPHATIDYLINOSITOL 4,5-BISPHOSPHATE 3-KINASE CATALYTIC SUBUNIT DELTA ISOFORM"/>
    <property type="match status" value="1"/>
</dbReference>
<dbReference type="InterPro" id="IPR018936">
    <property type="entry name" value="PI3/4_kinase_CS"/>
</dbReference>
<dbReference type="Pfam" id="PF00613">
    <property type="entry name" value="PI3Ka"/>
    <property type="match status" value="1"/>
</dbReference>
<dbReference type="SMART" id="SM00145">
    <property type="entry name" value="PI3Ka"/>
    <property type="match status" value="1"/>
</dbReference>
<keyword evidence="7" id="KW-0067">ATP-binding</keyword>
<protein>
    <recommendedName>
        <fullName evidence="3">phosphatidylinositol-4,5-bisphosphate 3-kinase</fullName>
        <ecNumber evidence="3">2.7.1.153</ecNumber>
    </recommendedName>
</protein>
<dbReference type="SUPFAM" id="SSF48371">
    <property type="entry name" value="ARM repeat"/>
    <property type="match status" value="1"/>
</dbReference>
<dbReference type="Gene3D" id="1.25.40.70">
    <property type="entry name" value="Phosphatidylinositol 3-kinase, accessory domain (PIK)"/>
    <property type="match status" value="1"/>
</dbReference>